<evidence type="ECO:0000256" key="1">
    <source>
        <dbReference type="SAM" id="MobiDB-lite"/>
    </source>
</evidence>
<evidence type="ECO:0000256" key="3">
    <source>
        <dbReference type="SAM" id="SignalP"/>
    </source>
</evidence>
<gene>
    <name evidence="4" type="ORF">GCK32_006714</name>
</gene>
<sequence length="364" mass="41769">MRHELLLVCIHSIFLFCYSLVYERPEMSAVMKGVRKCTVGRLSYSSVEQHDVAVKIFKNHSNSIGICQVALIYPENYDTTCQHKLVHDIVLRVVYIPKEMAKDLRPWCIVGEAATWCYCSGENCFTDPWSVIVFLLEVYRTGPSSHARAVYSKFREEHVDKASYSRTKRERTFHCLLKELRSKFKLGKILPEILTPEDAKVGADWNLFDDKVRNRIAEMSKKGDENEEPAAESSRRNERRRKMKTRFDAVVIIVVVLNVLCLVILAAFFRWYRGFIKRELQLDTAPQQVVTTSAEETPAKKRSAEEEPPVKKKKSKEDQNQKEPPKKQAVSSAEPVPGASSQVQNPPPPPQARQPLPGVDPYFW</sequence>
<accession>A0AAN8ENH9</accession>
<name>A0AAN8ENH9_TRICO</name>
<dbReference type="Proteomes" id="UP001331761">
    <property type="component" value="Unassembled WGS sequence"/>
</dbReference>
<reference evidence="4 5" key="1">
    <citation type="submission" date="2019-10" db="EMBL/GenBank/DDBJ databases">
        <title>Assembly and Annotation for the nematode Trichostrongylus colubriformis.</title>
        <authorList>
            <person name="Martin J."/>
        </authorList>
    </citation>
    <scope>NUCLEOTIDE SEQUENCE [LARGE SCALE GENOMIC DNA]</scope>
    <source>
        <strain evidence="4">G859</strain>
        <tissue evidence="4">Whole worm</tissue>
    </source>
</reference>
<feature type="region of interest" description="Disordered" evidence="1">
    <location>
        <begin position="288"/>
        <end position="364"/>
    </location>
</feature>
<evidence type="ECO:0000256" key="2">
    <source>
        <dbReference type="SAM" id="Phobius"/>
    </source>
</evidence>
<feature type="chain" id="PRO_5042856129" evidence="3">
    <location>
        <begin position="20"/>
        <end position="364"/>
    </location>
</feature>
<evidence type="ECO:0000313" key="5">
    <source>
        <dbReference type="Proteomes" id="UP001331761"/>
    </source>
</evidence>
<feature type="signal peptide" evidence="3">
    <location>
        <begin position="1"/>
        <end position="19"/>
    </location>
</feature>
<comment type="caution">
    <text evidence="4">The sequence shown here is derived from an EMBL/GenBank/DDBJ whole genome shotgun (WGS) entry which is preliminary data.</text>
</comment>
<feature type="compositionally biased region" description="Basic and acidic residues" evidence="1">
    <location>
        <begin position="297"/>
        <end position="326"/>
    </location>
</feature>
<keyword evidence="5" id="KW-1185">Reference proteome</keyword>
<dbReference type="AlphaFoldDB" id="A0AAN8ENH9"/>
<feature type="transmembrane region" description="Helical" evidence="2">
    <location>
        <begin position="249"/>
        <end position="272"/>
    </location>
</feature>
<organism evidence="4 5">
    <name type="scientific">Trichostrongylus colubriformis</name>
    <name type="common">Black scour worm</name>
    <dbReference type="NCBI Taxonomy" id="6319"/>
    <lineage>
        <taxon>Eukaryota</taxon>
        <taxon>Metazoa</taxon>
        <taxon>Ecdysozoa</taxon>
        <taxon>Nematoda</taxon>
        <taxon>Chromadorea</taxon>
        <taxon>Rhabditida</taxon>
        <taxon>Rhabditina</taxon>
        <taxon>Rhabditomorpha</taxon>
        <taxon>Strongyloidea</taxon>
        <taxon>Trichostrongylidae</taxon>
        <taxon>Trichostrongylus</taxon>
    </lineage>
</organism>
<dbReference type="EMBL" id="WIXE01025265">
    <property type="protein sequence ID" value="KAK5964866.1"/>
    <property type="molecule type" value="Genomic_DNA"/>
</dbReference>
<keyword evidence="2" id="KW-0472">Membrane</keyword>
<evidence type="ECO:0000313" key="4">
    <source>
        <dbReference type="EMBL" id="KAK5964866.1"/>
    </source>
</evidence>
<keyword evidence="2" id="KW-0812">Transmembrane</keyword>
<proteinExistence type="predicted"/>
<keyword evidence="3" id="KW-0732">Signal</keyword>
<keyword evidence="2" id="KW-1133">Transmembrane helix</keyword>
<feature type="region of interest" description="Disordered" evidence="1">
    <location>
        <begin position="219"/>
        <end position="240"/>
    </location>
</feature>
<protein>
    <submittedName>
        <fullName evidence="4">Uncharacterized protein</fullName>
    </submittedName>
</protein>